<dbReference type="InterPro" id="IPR024078">
    <property type="entry name" value="LmbE-like_dom_sf"/>
</dbReference>
<dbReference type="InterPro" id="IPR023842">
    <property type="entry name" value="Bacillithiol_biosynth_BshB1"/>
</dbReference>
<dbReference type="GO" id="GO:0019213">
    <property type="term" value="F:deacetylase activity"/>
    <property type="evidence" value="ECO:0007669"/>
    <property type="project" value="InterPro"/>
</dbReference>
<gene>
    <name evidence="1" type="primary">bshB1</name>
    <name evidence="1" type="ORF">IPP15_19040</name>
</gene>
<dbReference type="AlphaFoldDB" id="A0A9D7XU55"/>
<evidence type="ECO:0000313" key="2">
    <source>
        <dbReference type="Proteomes" id="UP000808337"/>
    </source>
</evidence>
<name>A0A9D7XU55_9BACT</name>
<proteinExistence type="predicted"/>
<reference evidence="1 2" key="1">
    <citation type="submission" date="2020-10" db="EMBL/GenBank/DDBJ databases">
        <title>Connecting structure to function with the recovery of over 1000 high-quality activated sludge metagenome-assembled genomes encoding full-length rRNA genes using long-read sequencing.</title>
        <authorList>
            <person name="Singleton C.M."/>
            <person name="Petriglieri F."/>
            <person name="Kristensen J.M."/>
            <person name="Kirkegaard R.H."/>
            <person name="Michaelsen T.Y."/>
            <person name="Andersen M.H."/>
            <person name="Karst S.M."/>
            <person name="Dueholm M.S."/>
            <person name="Nielsen P.H."/>
            <person name="Albertsen M."/>
        </authorList>
    </citation>
    <scope>NUCLEOTIDE SEQUENCE [LARGE SCALE GENOMIC DNA]</scope>
    <source>
        <strain evidence="1">Ribe_18-Q3-R11-54_MAXAC.273</strain>
    </source>
</reference>
<dbReference type="GO" id="GO:0071793">
    <property type="term" value="P:bacillithiol biosynthetic process"/>
    <property type="evidence" value="ECO:0007669"/>
    <property type="project" value="InterPro"/>
</dbReference>
<dbReference type="Pfam" id="PF02585">
    <property type="entry name" value="PIG-L"/>
    <property type="match status" value="1"/>
</dbReference>
<dbReference type="Proteomes" id="UP000808337">
    <property type="component" value="Unassembled WGS sequence"/>
</dbReference>
<dbReference type="GO" id="GO:0016811">
    <property type="term" value="F:hydrolase activity, acting on carbon-nitrogen (but not peptide) bonds, in linear amides"/>
    <property type="evidence" value="ECO:0007669"/>
    <property type="project" value="TreeGrafter"/>
</dbReference>
<dbReference type="EMBL" id="JADKGY010000029">
    <property type="protein sequence ID" value="MBK9984433.1"/>
    <property type="molecule type" value="Genomic_DNA"/>
</dbReference>
<protein>
    <submittedName>
        <fullName evidence="1">Bacillithiol biosynthesis deacetylase BshB1</fullName>
    </submittedName>
</protein>
<dbReference type="NCBIfam" id="TIGR04001">
    <property type="entry name" value="thiol_BshB1"/>
    <property type="match status" value="1"/>
</dbReference>
<dbReference type="PANTHER" id="PTHR12993:SF30">
    <property type="entry name" value="N-ACETYL-ALPHA-D-GLUCOSAMINYL L-MALATE DEACETYLASE 1"/>
    <property type="match status" value="1"/>
</dbReference>
<comment type="caution">
    <text evidence="1">The sequence shown here is derived from an EMBL/GenBank/DDBJ whole genome shotgun (WGS) entry which is preliminary data.</text>
</comment>
<organism evidence="1 2">
    <name type="scientific">Candidatus Opimibacter skivensis</name>
    <dbReference type="NCBI Taxonomy" id="2982028"/>
    <lineage>
        <taxon>Bacteria</taxon>
        <taxon>Pseudomonadati</taxon>
        <taxon>Bacteroidota</taxon>
        <taxon>Saprospiria</taxon>
        <taxon>Saprospirales</taxon>
        <taxon>Saprospiraceae</taxon>
        <taxon>Candidatus Opimibacter</taxon>
    </lineage>
</organism>
<evidence type="ECO:0000313" key="1">
    <source>
        <dbReference type="EMBL" id="MBK9984433.1"/>
    </source>
</evidence>
<sequence length="236" mass="26131">MKIDLLFIAAHPDDVELCCAGTVFSHIAQGYTVGIVDLTAGELGTRGSAAIRAEEAANASSIMGISFRENLELKDGFFDFSESNKMTIIRSIRNHQPEIVITNAIRDRHPDHGRAAQLVSESCFLAGLPKIGVNISGQALAAWRPRHVYHMIQDRYISPDICVDITPYIDKKTEAVMAFKSQFYDPISPEPNTPISGLDFQEFLKARAREMGRLIGVEYAEGYTSDSPVRKNNLLD</sequence>
<dbReference type="SUPFAM" id="SSF102588">
    <property type="entry name" value="LmbE-like"/>
    <property type="match status" value="1"/>
</dbReference>
<dbReference type="PANTHER" id="PTHR12993">
    <property type="entry name" value="N-ACETYLGLUCOSAMINYL-PHOSPHATIDYLINOSITOL DE-N-ACETYLASE-RELATED"/>
    <property type="match status" value="1"/>
</dbReference>
<dbReference type="InterPro" id="IPR003737">
    <property type="entry name" value="GlcNAc_PI_deacetylase-related"/>
</dbReference>
<accession>A0A9D7XU55</accession>
<dbReference type="Gene3D" id="3.40.50.10320">
    <property type="entry name" value="LmbE-like"/>
    <property type="match status" value="1"/>
</dbReference>